<feature type="transmembrane region" description="Helical" evidence="1">
    <location>
        <begin position="179"/>
        <end position="199"/>
    </location>
</feature>
<protein>
    <submittedName>
        <fullName evidence="2">Uncharacterized protein</fullName>
    </submittedName>
</protein>
<feature type="transmembrane region" description="Helical" evidence="1">
    <location>
        <begin position="26"/>
        <end position="46"/>
    </location>
</feature>
<keyword evidence="1" id="KW-1133">Transmembrane helix</keyword>
<keyword evidence="1" id="KW-0472">Membrane</keyword>
<evidence type="ECO:0000313" key="2">
    <source>
        <dbReference type="EMBL" id="SOE14365.1"/>
    </source>
</evidence>
<organism evidence="2 3">
    <name type="scientific">Hoeflea halophila</name>
    <dbReference type="NCBI Taxonomy" id="714899"/>
    <lineage>
        <taxon>Bacteria</taxon>
        <taxon>Pseudomonadati</taxon>
        <taxon>Pseudomonadota</taxon>
        <taxon>Alphaproteobacteria</taxon>
        <taxon>Hyphomicrobiales</taxon>
        <taxon>Rhizobiaceae</taxon>
        <taxon>Hoeflea</taxon>
    </lineage>
</organism>
<evidence type="ECO:0000313" key="3">
    <source>
        <dbReference type="Proteomes" id="UP000219465"/>
    </source>
</evidence>
<feature type="transmembrane region" description="Helical" evidence="1">
    <location>
        <begin position="66"/>
        <end position="89"/>
    </location>
</feature>
<feature type="transmembrane region" description="Helical" evidence="1">
    <location>
        <begin position="96"/>
        <end position="116"/>
    </location>
</feature>
<reference evidence="3" key="1">
    <citation type="submission" date="2017-08" db="EMBL/GenBank/DDBJ databases">
        <authorList>
            <person name="Varghese N."/>
            <person name="Submissions S."/>
        </authorList>
    </citation>
    <scope>NUCLEOTIDE SEQUENCE [LARGE SCALE GENOMIC DNA]</scope>
    <source>
        <strain evidence="3">KCTC 23107</strain>
    </source>
</reference>
<name>A0A286I2M1_9HYPH</name>
<dbReference type="AlphaFoldDB" id="A0A286I2M1"/>
<keyword evidence="1" id="KW-0812">Transmembrane</keyword>
<dbReference type="Proteomes" id="UP000219465">
    <property type="component" value="Unassembled WGS sequence"/>
</dbReference>
<gene>
    <name evidence="2" type="ORF">SAMN05877838_0989</name>
</gene>
<accession>A0A286I2M1</accession>
<proteinExistence type="predicted"/>
<keyword evidence="3" id="KW-1185">Reference proteome</keyword>
<dbReference type="RefSeq" id="WP_097105555.1">
    <property type="nucleotide sequence ID" value="NZ_OCPC01000001.1"/>
</dbReference>
<feature type="transmembrane region" description="Helical" evidence="1">
    <location>
        <begin position="152"/>
        <end position="172"/>
    </location>
</feature>
<sequence length="215" mass="23842">MNTQTHLLLASALFARPGPQNRLRNTAVISGAVLPDAAIFAMFGWSKLVGAPESEVWSSWYFNPPWLTVIDWMNSLPLFGAILLVALVLPQHRPGFRTLSSLLLLFALAAITHLLADLPLHVDDGHAHFVPLSGWRFVSPVSYWDPRHHGDIFSLLELALGLLLIVILWRRFRTLPVRALLLLAVIAYAVPYVWFVLLAGHSDHIAALLIAAVIT</sequence>
<dbReference type="EMBL" id="OCPC01000001">
    <property type="protein sequence ID" value="SOE14365.1"/>
    <property type="molecule type" value="Genomic_DNA"/>
</dbReference>
<evidence type="ECO:0000256" key="1">
    <source>
        <dbReference type="SAM" id="Phobius"/>
    </source>
</evidence>
<dbReference type="OrthoDB" id="7631418at2"/>